<dbReference type="WBParaSite" id="DME_0000587801-mRNA-1">
    <property type="protein sequence ID" value="DME_0000587801-mRNA-1"/>
    <property type="gene ID" value="DME_0000587801"/>
</dbReference>
<dbReference type="PROSITE" id="PS50011">
    <property type="entry name" value="PROTEIN_KINASE_DOM"/>
    <property type="match status" value="1"/>
</dbReference>
<dbReference type="FunFam" id="1.10.510.10:FF:000271">
    <property type="entry name" value="Non-specific serine/threonine protein kinase"/>
    <property type="match status" value="1"/>
</dbReference>
<evidence type="ECO:0000256" key="5">
    <source>
        <dbReference type="ARBA" id="ARBA00022741"/>
    </source>
</evidence>
<dbReference type="InterPro" id="IPR000719">
    <property type="entry name" value="Prot_kinase_dom"/>
</dbReference>
<comment type="catalytic activity">
    <reaction evidence="8">
        <text>L-threonyl-[protein] + ATP = O-phospho-L-threonyl-[protein] + ADP + H(+)</text>
        <dbReference type="Rhea" id="RHEA:46608"/>
        <dbReference type="Rhea" id="RHEA-COMP:11060"/>
        <dbReference type="Rhea" id="RHEA-COMP:11605"/>
        <dbReference type="ChEBI" id="CHEBI:15378"/>
        <dbReference type="ChEBI" id="CHEBI:30013"/>
        <dbReference type="ChEBI" id="CHEBI:30616"/>
        <dbReference type="ChEBI" id="CHEBI:61977"/>
        <dbReference type="ChEBI" id="CHEBI:456216"/>
        <dbReference type="EC" id="2.7.11.1"/>
    </reaction>
</comment>
<dbReference type="PANTHER" id="PTHR24346:SF30">
    <property type="entry name" value="MATERNAL EMBRYONIC LEUCINE ZIPPER KINASE"/>
    <property type="match status" value="1"/>
</dbReference>
<evidence type="ECO:0000313" key="14">
    <source>
        <dbReference type="EMBL" id="VDN59429.1"/>
    </source>
</evidence>
<dbReference type="Gene3D" id="1.10.510.10">
    <property type="entry name" value="Transferase(Phosphotransferase) domain 1"/>
    <property type="match status" value="1"/>
</dbReference>
<dbReference type="PROSITE" id="PS00108">
    <property type="entry name" value="PROTEIN_KINASE_ST"/>
    <property type="match status" value="1"/>
</dbReference>
<evidence type="ECO:0000256" key="11">
    <source>
        <dbReference type="SAM" id="Phobius"/>
    </source>
</evidence>
<feature type="domain" description="Protein kinase" evidence="12">
    <location>
        <begin position="17"/>
        <end position="269"/>
    </location>
</feature>
<feature type="domain" description="KA1" evidence="13">
    <location>
        <begin position="505"/>
        <end position="557"/>
    </location>
</feature>
<protein>
    <recommendedName>
        <fullName evidence="2">non-specific serine/threonine protein kinase</fullName>
        <ecNumber evidence="2">2.7.11.1</ecNumber>
    </recommendedName>
</protein>
<dbReference type="InterPro" id="IPR017441">
    <property type="entry name" value="Protein_kinase_ATP_BS"/>
</dbReference>
<dbReference type="InterPro" id="IPR008271">
    <property type="entry name" value="Ser/Thr_kinase_AS"/>
</dbReference>
<dbReference type="PROSITE" id="PS50032">
    <property type="entry name" value="KA1"/>
    <property type="match status" value="1"/>
</dbReference>
<dbReference type="InterPro" id="IPR001772">
    <property type="entry name" value="KA1_dom"/>
</dbReference>
<keyword evidence="11" id="KW-0472">Membrane</keyword>
<feature type="transmembrane region" description="Helical" evidence="11">
    <location>
        <begin position="307"/>
        <end position="329"/>
    </location>
</feature>
<dbReference type="SMART" id="SM00220">
    <property type="entry name" value="S_TKc"/>
    <property type="match status" value="1"/>
</dbReference>
<feature type="transmembrane region" description="Helical" evidence="11">
    <location>
        <begin position="391"/>
        <end position="410"/>
    </location>
</feature>
<evidence type="ECO:0000256" key="9">
    <source>
        <dbReference type="ARBA" id="ARBA00048679"/>
    </source>
</evidence>
<dbReference type="EMBL" id="UYYG01001181">
    <property type="protein sequence ID" value="VDN59429.1"/>
    <property type="molecule type" value="Genomic_DNA"/>
</dbReference>
<dbReference type="InterPro" id="IPR028375">
    <property type="entry name" value="KA1/Ssp2_C"/>
</dbReference>
<organism evidence="15 17">
    <name type="scientific">Dracunculus medinensis</name>
    <name type="common">Guinea worm</name>
    <dbReference type="NCBI Taxonomy" id="318479"/>
    <lineage>
        <taxon>Eukaryota</taxon>
        <taxon>Metazoa</taxon>
        <taxon>Ecdysozoa</taxon>
        <taxon>Nematoda</taxon>
        <taxon>Chromadorea</taxon>
        <taxon>Rhabditida</taxon>
        <taxon>Spirurina</taxon>
        <taxon>Dracunculoidea</taxon>
        <taxon>Dracunculidae</taxon>
        <taxon>Dracunculus</taxon>
    </lineage>
</organism>
<accession>A0A0N4UEQ7</accession>
<gene>
    <name evidence="14" type="ORF">DME_LOCUS9402</name>
</gene>
<keyword evidence="7 10" id="KW-0067">ATP-binding</keyword>
<dbReference type="Proteomes" id="UP000038040">
    <property type="component" value="Unplaced"/>
</dbReference>
<dbReference type="PANTHER" id="PTHR24346">
    <property type="entry name" value="MAP/MICROTUBULE AFFINITY-REGULATING KINASE"/>
    <property type="match status" value="1"/>
</dbReference>
<name>A0A0N4UEQ7_DRAME</name>
<dbReference type="Proteomes" id="UP000274756">
    <property type="component" value="Unassembled WGS sequence"/>
</dbReference>
<dbReference type="GO" id="GO:0004674">
    <property type="term" value="F:protein serine/threonine kinase activity"/>
    <property type="evidence" value="ECO:0007669"/>
    <property type="project" value="UniProtKB-KW"/>
</dbReference>
<evidence type="ECO:0000313" key="16">
    <source>
        <dbReference type="Proteomes" id="UP000274756"/>
    </source>
</evidence>
<comment type="catalytic activity">
    <reaction evidence="9">
        <text>L-seryl-[protein] + ATP = O-phospho-L-seryl-[protein] + ADP + H(+)</text>
        <dbReference type="Rhea" id="RHEA:17989"/>
        <dbReference type="Rhea" id="RHEA-COMP:9863"/>
        <dbReference type="Rhea" id="RHEA-COMP:11604"/>
        <dbReference type="ChEBI" id="CHEBI:15378"/>
        <dbReference type="ChEBI" id="CHEBI:29999"/>
        <dbReference type="ChEBI" id="CHEBI:30616"/>
        <dbReference type="ChEBI" id="CHEBI:83421"/>
        <dbReference type="ChEBI" id="CHEBI:456216"/>
        <dbReference type="EC" id="2.7.11.1"/>
    </reaction>
</comment>
<evidence type="ECO:0000256" key="6">
    <source>
        <dbReference type="ARBA" id="ARBA00022777"/>
    </source>
</evidence>
<dbReference type="EC" id="2.7.11.1" evidence="2"/>
<reference evidence="14 16" key="2">
    <citation type="submission" date="2018-11" db="EMBL/GenBank/DDBJ databases">
        <authorList>
            <consortium name="Pathogen Informatics"/>
        </authorList>
    </citation>
    <scope>NUCLEOTIDE SEQUENCE [LARGE SCALE GENOMIC DNA]</scope>
</reference>
<evidence type="ECO:0000313" key="17">
    <source>
        <dbReference type="WBParaSite" id="DME_0000587801-mRNA-1"/>
    </source>
</evidence>
<keyword evidence="11" id="KW-0812">Transmembrane</keyword>
<reference evidence="17" key="1">
    <citation type="submission" date="2017-02" db="UniProtKB">
        <authorList>
            <consortium name="WormBaseParasite"/>
        </authorList>
    </citation>
    <scope>IDENTIFICATION</scope>
</reference>
<dbReference type="FunFam" id="3.30.200.20:FF:000003">
    <property type="entry name" value="Non-specific serine/threonine protein kinase"/>
    <property type="match status" value="1"/>
</dbReference>
<keyword evidence="4" id="KW-0808">Transferase</keyword>
<keyword evidence="3" id="KW-0723">Serine/threonine-protein kinase</keyword>
<evidence type="ECO:0000256" key="10">
    <source>
        <dbReference type="PROSITE-ProRule" id="PRU10141"/>
    </source>
</evidence>
<dbReference type="Gene3D" id="3.30.310.80">
    <property type="entry name" value="Kinase associated domain 1, KA1"/>
    <property type="match status" value="1"/>
</dbReference>
<feature type="binding site" evidence="10">
    <location>
        <position position="55"/>
    </location>
    <ligand>
        <name>ATP</name>
        <dbReference type="ChEBI" id="CHEBI:30616"/>
    </ligand>
</feature>
<keyword evidence="16" id="KW-1185">Reference proteome</keyword>
<dbReference type="SUPFAM" id="SSF56112">
    <property type="entry name" value="Protein kinase-like (PK-like)"/>
    <property type="match status" value="1"/>
</dbReference>
<keyword evidence="5 10" id="KW-0547">Nucleotide-binding</keyword>
<evidence type="ECO:0000256" key="3">
    <source>
        <dbReference type="ARBA" id="ARBA00022527"/>
    </source>
</evidence>
<dbReference type="CDD" id="cd12198">
    <property type="entry name" value="MELK_C"/>
    <property type="match status" value="1"/>
</dbReference>
<dbReference type="OrthoDB" id="193931at2759"/>
<sequence length="557" mass="63931">MYDNSVPSKHSALDGLYSFVDEIGSGGFGKVKLAVHLLTNQNVAIKIIDKKAIGKDLPRVKTEIDALKALSHQNICRLYQYIETEDKVYIIMEHCSGGELFDYIVKKERLEESEARHFFRQLVQAVAYMHSMGFAHRDLKPENLLLTDELHLKLIDFGLCARPESGLSCTLATCCGSPAYAAPELLQGRRYFGNEADVWSMGVLLYTLLCGSLPFEDDDLSRLYKKILRGVYYEPDYLSDSSKELLRSLLQVVPKRRLTLEELIMHPWINKKYSQTLKWKSIYDVNFIFYLKFICEIKIFFSHSVNIFIYIFFKILPFYLLIISVLNLLSSPTIHASLDDELNKSGLDNDDFYEASSENLHDAVKIQGCDMNGNNDESFATAFTTPSITKVLLAFFNFFEIIFFSNFFLFKIKNRLSRSAIKTPRLKQRVFASLERQADKMINLLTPKKVKNPSPNVLKQAKTMVNISITSSKNPEIVRCELLRVFNEQNIITEQHGWKLSGRKRDEFGRVMTVELEILMIELGNKEKLVGVKRKRLCGDAFLYKKVCEQVLQLAGL</sequence>
<dbReference type="PROSITE" id="PS00107">
    <property type="entry name" value="PROTEIN_KINASE_ATP"/>
    <property type="match status" value="1"/>
</dbReference>
<evidence type="ECO:0000259" key="13">
    <source>
        <dbReference type="PROSITE" id="PS50032"/>
    </source>
</evidence>
<dbReference type="AlphaFoldDB" id="A0A0N4UEQ7"/>
<evidence type="ECO:0000256" key="4">
    <source>
        <dbReference type="ARBA" id="ARBA00022679"/>
    </source>
</evidence>
<evidence type="ECO:0000256" key="8">
    <source>
        <dbReference type="ARBA" id="ARBA00047899"/>
    </source>
</evidence>
<keyword evidence="6" id="KW-0418">Kinase</keyword>
<comment type="similarity">
    <text evidence="1">Belongs to the protein kinase superfamily. CAMK Ser/Thr protein kinase family. SNF1 subfamily.</text>
</comment>
<evidence type="ECO:0000259" key="12">
    <source>
        <dbReference type="PROSITE" id="PS50011"/>
    </source>
</evidence>
<dbReference type="GO" id="GO:0005737">
    <property type="term" value="C:cytoplasm"/>
    <property type="evidence" value="ECO:0007669"/>
    <property type="project" value="TreeGrafter"/>
</dbReference>
<dbReference type="Pfam" id="PF02149">
    <property type="entry name" value="KA1"/>
    <property type="match status" value="1"/>
</dbReference>
<dbReference type="GO" id="GO:0035556">
    <property type="term" value="P:intracellular signal transduction"/>
    <property type="evidence" value="ECO:0007669"/>
    <property type="project" value="TreeGrafter"/>
</dbReference>
<dbReference type="GO" id="GO:0005524">
    <property type="term" value="F:ATP binding"/>
    <property type="evidence" value="ECO:0007669"/>
    <property type="project" value="UniProtKB-UniRule"/>
</dbReference>
<evidence type="ECO:0000256" key="1">
    <source>
        <dbReference type="ARBA" id="ARBA00006234"/>
    </source>
</evidence>
<dbReference type="SUPFAM" id="SSF103243">
    <property type="entry name" value="KA1-like"/>
    <property type="match status" value="1"/>
</dbReference>
<dbReference type="InterPro" id="IPR011009">
    <property type="entry name" value="Kinase-like_dom_sf"/>
</dbReference>
<evidence type="ECO:0000256" key="7">
    <source>
        <dbReference type="ARBA" id="ARBA00022840"/>
    </source>
</evidence>
<evidence type="ECO:0000256" key="2">
    <source>
        <dbReference type="ARBA" id="ARBA00012513"/>
    </source>
</evidence>
<dbReference type="Pfam" id="PF00069">
    <property type="entry name" value="Pkinase"/>
    <property type="match status" value="1"/>
</dbReference>
<keyword evidence="11" id="KW-1133">Transmembrane helix</keyword>
<proteinExistence type="inferred from homology"/>
<dbReference type="STRING" id="318479.A0A0N4UEQ7"/>
<evidence type="ECO:0000313" key="15">
    <source>
        <dbReference type="Proteomes" id="UP000038040"/>
    </source>
</evidence>